<evidence type="ECO:0000313" key="2">
    <source>
        <dbReference type="EMBL" id="VVC76426.1"/>
    </source>
</evidence>
<dbReference type="Proteomes" id="UP000324194">
    <property type="component" value="Chromosome 1"/>
</dbReference>
<organism evidence="2 3">
    <name type="scientific">Aquicella siphonis</name>
    <dbReference type="NCBI Taxonomy" id="254247"/>
    <lineage>
        <taxon>Bacteria</taxon>
        <taxon>Pseudomonadati</taxon>
        <taxon>Pseudomonadota</taxon>
        <taxon>Gammaproteobacteria</taxon>
        <taxon>Legionellales</taxon>
        <taxon>Coxiellaceae</taxon>
        <taxon>Aquicella</taxon>
    </lineage>
</organism>
<protein>
    <recommendedName>
        <fullName evidence="4">Outer membrane protein beta-barrel domain-containing protein</fullName>
    </recommendedName>
</protein>
<dbReference type="InterPro" id="IPR007825">
    <property type="entry name" value="Major_OMP_Legionella"/>
</dbReference>
<dbReference type="OrthoDB" id="5653740at2"/>
<evidence type="ECO:0000256" key="1">
    <source>
        <dbReference type="SAM" id="SignalP"/>
    </source>
</evidence>
<gene>
    <name evidence="2" type="ORF">AQUSIP_17390</name>
</gene>
<dbReference type="KEGG" id="asip:AQUSIP_17390"/>
<accession>A0A5E4PJF1</accession>
<evidence type="ECO:0008006" key="4">
    <source>
        <dbReference type="Google" id="ProtNLM"/>
    </source>
</evidence>
<keyword evidence="1" id="KW-0732">Signal</keyword>
<keyword evidence="3" id="KW-1185">Reference proteome</keyword>
<dbReference type="Pfam" id="PF05150">
    <property type="entry name" value="Legionella_OMP"/>
    <property type="match status" value="1"/>
</dbReference>
<dbReference type="AlphaFoldDB" id="A0A5E4PJF1"/>
<sequence>MDITRKNFLRFIPAVILGSAFILSNQAFAEPNGGYNSGYAGGQNGWSFKVGLPYQKFSNNGTEYASSYDREYNIDTDYHLGYNLGIGYYLASKGSTINLDYTRLHATDSDSVYLDDLTIFQNPVTNATGKIKYSYDSVDLTAGHSVSISPTFDLYYYGGLNYTHLAKDMIISGNDVDDFYTRKSGTDFKGIGPEFGVDGTCRPIPSTPGFGVVGGLKTVFPYGNMSGYLRDYENDDVFNEHIPDTKIVAPGIGAKLALQYDFPTAGMNWSTQLGYQSTTYFGVTKDSSYSGTVINTNFQGLYFNLAGKF</sequence>
<evidence type="ECO:0000313" key="3">
    <source>
        <dbReference type="Proteomes" id="UP000324194"/>
    </source>
</evidence>
<feature type="chain" id="PRO_5022702055" description="Outer membrane protein beta-barrel domain-containing protein" evidence="1">
    <location>
        <begin position="30"/>
        <end position="309"/>
    </location>
</feature>
<dbReference type="RefSeq" id="WP_148339706.1">
    <property type="nucleotide sequence ID" value="NZ_LR699119.1"/>
</dbReference>
<proteinExistence type="predicted"/>
<reference evidence="2 3" key="1">
    <citation type="submission" date="2019-08" db="EMBL/GenBank/DDBJ databases">
        <authorList>
            <person name="Guy L."/>
        </authorList>
    </citation>
    <scope>NUCLEOTIDE SEQUENCE [LARGE SCALE GENOMIC DNA]</scope>
    <source>
        <strain evidence="2 3">SGT-108</strain>
    </source>
</reference>
<dbReference type="EMBL" id="LR699119">
    <property type="protein sequence ID" value="VVC76426.1"/>
    <property type="molecule type" value="Genomic_DNA"/>
</dbReference>
<feature type="signal peptide" evidence="1">
    <location>
        <begin position="1"/>
        <end position="29"/>
    </location>
</feature>
<name>A0A5E4PJF1_9COXI</name>